<reference evidence="3 4" key="1">
    <citation type="journal article" date="2010" name="BMC Genomics">
        <title>Independent evolution of the core and accessory gene sets in the genus Neisseria: insights gained from the genome of Neisseria lactamica isolate 020-06.</title>
        <authorList>
            <person name="Bennett J.S."/>
            <person name="Bentley S.D."/>
            <person name="Vernikos G.S."/>
            <person name="Quail M.A."/>
            <person name="Cherevach I."/>
            <person name="White B."/>
            <person name="Parkhill J."/>
            <person name="Maiden M.C."/>
        </authorList>
    </citation>
    <scope>NUCLEOTIDE SEQUENCE [LARGE SCALE GENOMIC DNA]</scope>
    <source>
        <strain evidence="3 4">020-06</strain>
    </source>
</reference>
<dbReference type="eggNOG" id="COG0631">
    <property type="taxonomic scope" value="Bacteria"/>
</dbReference>
<dbReference type="EMBL" id="FN995097">
    <property type="protein sequence ID" value="CBN86366.1"/>
    <property type="molecule type" value="Genomic_DNA"/>
</dbReference>
<dbReference type="AlphaFoldDB" id="E4ZAA5"/>
<dbReference type="HOGENOM" id="CLU_831125_0_0_4"/>
<dbReference type="KEGG" id="nla:NLA_1220"/>
<organism evidence="3 4">
    <name type="scientific">Neisseria lactamica (strain 020-06)</name>
    <dbReference type="NCBI Taxonomy" id="489653"/>
    <lineage>
        <taxon>Bacteria</taxon>
        <taxon>Pseudomonadati</taxon>
        <taxon>Pseudomonadota</taxon>
        <taxon>Betaproteobacteria</taxon>
        <taxon>Neisseriales</taxon>
        <taxon>Neisseriaceae</taxon>
        <taxon>Neisseria</taxon>
    </lineage>
</organism>
<feature type="compositionally biased region" description="Basic and acidic residues" evidence="1">
    <location>
        <begin position="1"/>
        <end position="20"/>
    </location>
</feature>
<evidence type="ECO:0000313" key="3">
    <source>
        <dbReference type="EMBL" id="CBN86366.1"/>
    </source>
</evidence>
<protein>
    <recommendedName>
        <fullName evidence="2">PPM-type phosphatase domain-containing protein</fullName>
    </recommendedName>
</protein>
<dbReference type="InterPro" id="IPR001932">
    <property type="entry name" value="PPM-type_phosphatase-like_dom"/>
</dbReference>
<evidence type="ECO:0000256" key="1">
    <source>
        <dbReference type="SAM" id="MobiDB-lite"/>
    </source>
</evidence>
<dbReference type="Pfam" id="PF13672">
    <property type="entry name" value="PP2C_2"/>
    <property type="match status" value="1"/>
</dbReference>
<evidence type="ECO:0000259" key="2">
    <source>
        <dbReference type="Pfam" id="PF13672"/>
    </source>
</evidence>
<feature type="compositionally biased region" description="Polar residues" evidence="1">
    <location>
        <begin position="44"/>
        <end position="53"/>
    </location>
</feature>
<evidence type="ECO:0000313" key="4">
    <source>
        <dbReference type="Proteomes" id="UP000008723"/>
    </source>
</evidence>
<feature type="domain" description="PPM-type phosphatase" evidence="2">
    <location>
        <begin position="83"/>
        <end position="309"/>
    </location>
</feature>
<dbReference type="RefSeq" id="WP_013448233.1">
    <property type="nucleotide sequence ID" value="NC_014752.1"/>
</dbReference>
<accession>E4ZAA5</accession>
<proteinExistence type="predicted"/>
<dbReference type="Proteomes" id="UP000008723">
    <property type="component" value="Chromosome"/>
</dbReference>
<name>E4ZAA5_NEIL0</name>
<feature type="region of interest" description="Disordered" evidence="1">
    <location>
        <begin position="1"/>
        <end position="60"/>
    </location>
</feature>
<gene>
    <name evidence="3" type="ordered locus">NLA_1220</name>
</gene>
<sequence length="334" mass="36850">MKANNHDKNIDNQKNEHMPDLADENIAAVEQTVTPAGLPDSPESENQQTSLSEDSPKTDTRKTIEIQISPNGNWHAQYEAVVGLSHRKSHPPLPCQDAAISIARPPPFAISSDGAGSSATSEIGSFYVTRGISRLFQTLDKQMIAPLLDVPETNDEACKKFALLTVKHAQGILKDLADEHRRPIKDFRCTLLITLVGTVHTLWLKIGDGALVYETIKEIDGQRICELKTLGDVGKGEYANTTTFIDEYLTQNDVQMGTMPSEHITALFCMSDGAAEKLVSTDGKRVSTRLSDWAELLRQRKLARSKLSEAFYDKDFQNRHSGDDCSIAIISAEI</sequence>